<dbReference type="AlphaFoldDB" id="A0A286DZT5"/>
<dbReference type="RefSeq" id="WP_170970611.1">
    <property type="nucleotide sequence ID" value="NZ_OCNE01000014.1"/>
</dbReference>
<evidence type="ECO:0000313" key="7">
    <source>
        <dbReference type="Proteomes" id="UP000219072"/>
    </source>
</evidence>
<evidence type="ECO:0000256" key="1">
    <source>
        <dbReference type="ARBA" id="ARBA00010088"/>
    </source>
</evidence>
<dbReference type="PANTHER" id="PTHR43248:SF29">
    <property type="entry name" value="TRIPEPTIDYL AMINOPEPTIDASE"/>
    <property type="match status" value="1"/>
</dbReference>
<evidence type="ECO:0000259" key="5">
    <source>
        <dbReference type="Pfam" id="PF00561"/>
    </source>
</evidence>
<protein>
    <submittedName>
        <fullName evidence="6">Alpha/beta hydrolase fold</fullName>
    </submittedName>
</protein>
<evidence type="ECO:0000256" key="3">
    <source>
        <dbReference type="ARBA" id="ARBA00022801"/>
    </source>
</evidence>
<dbReference type="InterPro" id="IPR000073">
    <property type="entry name" value="AB_hydrolase_1"/>
</dbReference>
<proteinExistence type="inferred from homology"/>
<dbReference type="Proteomes" id="UP000219072">
    <property type="component" value="Unassembled WGS sequence"/>
</dbReference>
<feature type="chain" id="PRO_5012854900" evidence="4">
    <location>
        <begin position="34"/>
        <end position="527"/>
    </location>
</feature>
<dbReference type="SUPFAM" id="SSF53474">
    <property type="entry name" value="alpha/beta-Hydrolases"/>
    <property type="match status" value="1"/>
</dbReference>
<sequence>MLTRTRNRPSRRARAGLAATALLLPLAACSSQAGQDGEADDGARPPGLEEFHAQELAWESCAGYANTADESTVYELVEGLECALLRVPLDHEDPGGETLRLAVNRVPARGEAIGSLVTNPGGPGGSGLFGAATTSLALAETPVTERFDVVGFDPRGVGSSQPAVDCYSDAEADTGDVPLSSQGNTVQWTEEDTRDLMERCAEGSGGIEVLTRVGSREVARDMDILRAVLGDEKLNFLGQSYGTRLGAVYAEQFPRHVRAMVLDGAIDPVQGTFERRIGAYAGFQAAFERMAADCAERGGCPLGDVPGRATEVFQEIVRPLFDAPVPALDQRLTFDGAVGGVIAGLYSEESWPLITDGIAELREGRGDILLQLSRDFAGRDDQGAWPNLSEANYAVNCADEERLTPEQGAALRTAALESAPFTDPGVDVTDGVRDSCEHWPVEPGLGFPYAQDIEGLPETLVVSITGDPTTPHQGGVNLAESLGGSLLTVEGEGHTVVGSGANACVNEAVAAYLVDLTAPGEGATCTR</sequence>
<evidence type="ECO:0000313" key="6">
    <source>
        <dbReference type="EMBL" id="SOD64130.1"/>
    </source>
</evidence>
<dbReference type="InterPro" id="IPR051601">
    <property type="entry name" value="Serine_prot/Carboxylest_S33"/>
</dbReference>
<dbReference type="InterPro" id="IPR029058">
    <property type="entry name" value="AB_hydrolase_fold"/>
</dbReference>
<dbReference type="Pfam" id="PF00561">
    <property type="entry name" value="Abhydrolase_1"/>
    <property type="match status" value="1"/>
</dbReference>
<name>A0A286DZT5_9ACTN</name>
<dbReference type="GO" id="GO:0016787">
    <property type="term" value="F:hydrolase activity"/>
    <property type="evidence" value="ECO:0007669"/>
    <property type="project" value="UniProtKB-KW"/>
</dbReference>
<evidence type="ECO:0000256" key="2">
    <source>
        <dbReference type="ARBA" id="ARBA00022729"/>
    </source>
</evidence>
<dbReference type="PANTHER" id="PTHR43248">
    <property type="entry name" value="2-SUCCINYL-6-HYDROXY-2,4-CYCLOHEXADIENE-1-CARBOXYLATE SYNTHASE"/>
    <property type="match status" value="1"/>
</dbReference>
<dbReference type="Gene3D" id="3.40.50.1820">
    <property type="entry name" value="alpha/beta hydrolase"/>
    <property type="match status" value="1"/>
</dbReference>
<gene>
    <name evidence="6" type="ORF">SAMN06297387_114110</name>
</gene>
<keyword evidence="2 4" id="KW-0732">Signal</keyword>
<accession>A0A286DZT5</accession>
<keyword evidence="7" id="KW-1185">Reference proteome</keyword>
<organism evidence="6 7">
    <name type="scientific">Streptomyces zhaozhouensis</name>
    <dbReference type="NCBI Taxonomy" id="1300267"/>
    <lineage>
        <taxon>Bacteria</taxon>
        <taxon>Bacillati</taxon>
        <taxon>Actinomycetota</taxon>
        <taxon>Actinomycetes</taxon>
        <taxon>Kitasatosporales</taxon>
        <taxon>Streptomycetaceae</taxon>
        <taxon>Streptomyces</taxon>
    </lineage>
</organism>
<dbReference type="EMBL" id="OCNE01000014">
    <property type="protein sequence ID" value="SOD64130.1"/>
    <property type="molecule type" value="Genomic_DNA"/>
</dbReference>
<feature type="signal peptide" evidence="4">
    <location>
        <begin position="1"/>
        <end position="33"/>
    </location>
</feature>
<keyword evidence="3 6" id="KW-0378">Hydrolase</keyword>
<reference evidence="6 7" key="1">
    <citation type="submission" date="2017-09" db="EMBL/GenBank/DDBJ databases">
        <authorList>
            <person name="Ehlers B."/>
            <person name="Leendertz F.H."/>
        </authorList>
    </citation>
    <scope>NUCLEOTIDE SEQUENCE [LARGE SCALE GENOMIC DNA]</scope>
    <source>
        <strain evidence="6 7">CGMCC 4.7095</strain>
    </source>
</reference>
<comment type="similarity">
    <text evidence="1">Belongs to the peptidase S33 family.</text>
</comment>
<evidence type="ECO:0000256" key="4">
    <source>
        <dbReference type="SAM" id="SignalP"/>
    </source>
</evidence>
<feature type="domain" description="AB hydrolase-1" evidence="5">
    <location>
        <begin position="116"/>
        <end position="496"/>
    </location>
</feature>